<dbReference type="Proteomes" id="UP000184267">
    <property type="component" value="Unassembled WGS sequence"/>
</dbReference>
<comment type="caution">
    <text evidence="2">The sequence shown here is derived from an EMBL/GenBank/DDBJ whole genome shotgun (WGS) entry which is preliminary data.</text>
</comment>
<organism evidence="2 3">
    <name type="scientific">Trametes pubescens</name>
    <name type="common">White-rot fungus</name>
    <dbReference type="NCBI Taxonomy" id="154538"/>
    <lineage>
        <taxon>Eukaryota</taxon>
        <taxon>Fungi</taxon>
        <taxon>Dikarya</taxon>
        <taxon>Basidiomycota</taxon>
        <taxon>Agaricomycotina</taxon>
        <taxon>Agaricomycetes</taxon>
        <taxon>Polyporales</taxon>
        <taxon>Polyporaceae</taxon>
        <taxon>Trametes</taxon>
    </lineage>
</organism>
<proteinExistence type="predicted"/>
<protein>
    <recommendedName>
        <fullName evidence="4">Secreted protein</fullName>
    </recommendedName>
</protein>
<evidence type="ECO:0008006" key="4">
    <source>
        <dbReference type="Google" id="ProtNLM"/>
    </source>
</evidence>
<keyword evidence="1" id="KW-0732">Signal</keyword>
<name>A0A1M2VKA5_TRAPU</name>
<feature type="chain" id="PRO_5012996411" description="Secreted protein" evidence="1">
    <location>
        <begin position="35"/>
        <end position="111"/>
    </location>
</feature>
<keyword evidence="3" id="KW-1185">Reference proteome</keyword>
<reference evidence="2 3" key="1">
    <citation type="submission" date="2016-10" db="EMBL/GenBank/DDBJ databases">
        <title>Genome sequence of the basidiomycete white-rot fungus Trametes pubescens.</title>
        <authorList>
            <person name="Makela M.R."/>
            <person name="Granchi Z."/>
            <person name="Peng M."/>
            <person name="De Vries R.P."/>
            <person name="Grigoriev I."/>
            <person name="Riley R."/>
            <person name="Hilden K."/>
        </authorList>
    </citation>
    <scope>NUCLEOTIDE SEQUENCE [LARGE SCALE GENOMIC DNA]</scope>
    <source>
        <strain evidence="2 3">FBCC735</strain>
    </source>
</reference>
<sequence length="111" mass="11120">MIAKSAPAPKPFTPRALLEAPVLLVGLGCTAVDAAVSDEDDVVGSLVVAELVGSPMVETTLVRVIVAGETPPVVDRVAGGGSVVLACTVRSTTPNKPLISLSSPSIDTLCA</sequence>
<evidence type="ECO:0000256" key="1">
    <source>
        <dbReference type="SAM" id="SignalP"/>
    </source>
</evidence>
<feature type="signal peptide" evidence="1">
    <location>
        <begin position="1"/>
        <end position="34"/>
    </location>
</feature>
<evidence type="ECO:0000313" key="2">
    <source>
        <dbReference type="EMBL" id="OJT08061.1"/>
    </source>
</evidence>
<evidence type="ECO:0000313" key="3">
    <source>
        <dbReference type="Proteomes" id="UP000184267"/>
    </source>
</evidence>
<dbReference type="EMBL" id="MNAD01001083">
    <property type="protein sequence ID" value="OJT08061.1"/>
    <property type="molecule type" value="Genomic_DNA"/>
</dbReference>
<dbReference type="AlphaFoldDB" id="A0A1M2VKA5"/>
<accession>A0A1M2VKA5</accession>
<gene>
    <name evidence="2" type="ORF">TRAPUB_996</name>
</gene>